<keyword evidence="1" id="KW-0812">Transmembrane</keyword>
<dbReference type="AlphaFoldDB" id="D6U7S8"/>
<evidence type="ECO:0000313" key="2">
    <source>
        <dbReference type="EMBL" id="EFH79939.1"/>
    </source>
</evidence>
<sequence length="176" mass="20007">MSLKMSLLRALLLPLILSLLIVTLFVALQQLDILYNLIALYSYIFLLLALSGTRICKKARSSPQVNTQEIWHQSTFIILVMLFLFFTLFSSSSEHFPMVITGLLSHFLGSTYENASNTIYIVLSYAVLVPHLSINIALTIICLRWNSQHTRYAPAINQLSQRPQPHIGQEVEDQNQ</sequence>
<evidence type="ECO:0000313" key="3">
    <source>
        <dbReference type="Proteomes" id="UP000004508"/>
    </source>
</evidence>
<dbReference type="EMBL" id="ADVG01000005">
    <property type="protein sequence ID" value="EFH79939.1"/>
    <property type="molecule type" value="Genomic_DNA"/>
</dbReference>
<feature type="transmembrane region" description="Helical" evidence="1">
    <location>
        <begin position="119"/>
        <end position="143"/>
    </location>
</feature>
<dbReference type="STRING" id="485913.Krac_0468"/>
<reference evidence="2 3" key="1">
    <citation type="journal article" date="2011" name="Stand. Genomic Sci.">
        <title>Non-contiguous finished genome sequence and contextual data of the filamentous soil bacterium Ktedonobacter racemifer type strain (SOSP1-21).</title>
        <authorList>
            <person name="Chang Y.J."/>
            <person name="Land M."/>
            <person name="Hauser L."/>
            <person name="Chertkov O."/>
            <person name="Del Rio T.G."/>
            <person name="Nolan M."/>
            <person name="Copeland A."/>
            <person name="Tice H."/>
            <person name="Cheng J.F."/>
            <person name="Lucas S."/>
            <person name="Han C."/>
            <person name="Goodwin L."/>
            <person name="Pitluck S."/>
            <person name="Ivanova N."/>
            <person name="Ovchinikova G."/>
            <person name="Pati A."/>
            <person name="Chen A."/>
            <person name="Palaniappan K."/>
            <person name="Mavromatis K."/>
            <person name="Liolios K."/>
            <person name="Brettin T."/>
            <person name="Fiebig A."/>
            <person name="Rohde M."/>
            <person name="Abt B."/>
            <person name="Goker M."/>
            <person name="Detter J.C."/>
            <person name="Woyke T."/>
            <person name="Bristow J."/>
            <person name="Eisen J.A."/>
            <person name="Markowitz V."/>
            <person name="Hugenholtz P."/>
            <person name="Kyrpides N.C."/>
            <person name="Klenk H.P."/>
            <person name="Lapidus A."/>
        </authorList>
    </citation>
    <scope>NUCLEOTIDE SEQUENCE [LARGE SCALE GENOMIC DNA]</scope>
    <source>
        <strain evidence="3">DSM 44963</strain>
    </source>
</reference>
<accession>D6U7S8</accession>
<evidence type="ECO:0000256" key="1">
    <source>
        <dbReference type="SAM" id="Phobius"/>
    </source>
</evidence>
<protein>
    <submittedName>
        <fullName evidence="2">Uncharacterized protein</fullName>
    </submittedName>
</protein>
<keyword evidence="1" id="KW-0472">Membrane</keyword>
<proteinExistence type="predicted"/>
<feature type="transmembrane region" description="Helical" evidence="1">
    <location>
        <begin position="7"/>
        <end position="27"/>
    </location>
</feature>
<dbReference type="Proteomes" id="UP000004508">
    <property type="component" value="Unassembled WGS sequence"/>
</dbReference>
<gene>
    <name evidence="2" type="ORF">Krac_0468</name>
</gene>
<dbReference type="InParanoid" id="D6U7S8"/>
<organism evidence="2 3">
    <name type="scientific">Ktedonobacter racemifer DSM 44963</name>
    <dbReference type="NCBI Taxonomy" id="485913"/>
    <lineage>
        <taxon>Bacteria</taxon>
        <taxon>Bacillati</taxon>
        <taxon>Chloroflexota</taxon>
        <taxon>Ktedonobacteria</taxon>
        <taxon>Ktedonobacterales</taxon>
        <taxon>Ktedonobacteraceae</taxon>
        <taxon>Ktedonobacter</taxon>
    </lineage>
</organism>
<feature type="transmembrane region" description="Helical" evidence="1">
    <location>
        <begin position="33"/>
        <end position="50"/>
    </location>
</feature>
<keyword evidence="1" id="KW-1133">Transmembrane helix</keyword>
<comment type="caution">
    <text evidence="2">The sequence shown here is derived from an EMBL/GenBank/DDBJ whole genome shotgun (WGS) entry which is preliminary data.</text>
</comment>
<keyword evidence="3" id="KW-1185">Reference proteome</keyword>
<name>D6U7S8_KTERA</name>
<feature type="transmembrane region" description="Helical" evidence="1">
    <location>
        <begin position="70"/>
        <end position="89"/>
    </location>
</feature>